<dbReference type="EMBL" id="SNXW01000004">
    <property type="protein sequence ID" value="TDP83626.1"/>
    <property type="molecule type" value="Genomic_DNA"/>
</dbReference>
<evidence type="ECO:0000313" key="1">
    <source>
        <dbReference type="EMBL" id="TDP83626.1"/>
    </source>
</evidence>
<gene>
    <name evidence="1" type="ORF">EV672_1044</name>
</gene>
<comment type="caution">
    <text evidence="1">The sequence shown here is derived from an EMBL/GenBank/DDBJ whole genome shotgun (WGS) entry which is preliminary data.</text>
</comment>
<dbReference type="PANTHER" id="PTHR38733">
    <property type="entry name" value="PROTEIN MCRC"/>
    <property type="match status" value="1"/>
</dbReference>
<protein>
    <submittedName>
        <fullName evidence="1">5-methylcytosine-specific restriction enzyme subunit McrC</fullName>
    </submittedName>
</protein>
<dbReference type="OrthoDB" id="307209at2"/>
<dbReference type="Pfam" id="PF10117">
    <property type="entry name" value="McrBC"/>
    <property type="match status" value="1"/>
</dbReference>
<dbReference type="Proteomes" id="UP000294593">
    <property type="component" value="Unassembled WGS sequence"/>
</dbReference>
<evidence type="ECO:0000313" key="2">
    <source>
        <dbReference type="Proteomes" id="UP000294593"/>
    </source>
</evidence>
<accession>A0A4R6RD55</accession>
<proteinExistence type="predicted"/>
<sequence length="440" mass="50216">MNQVTVCEYASLTTHPVKTPSLALAQVSPSAFDHLCTLSEQFRRGGASLVRIDGRTRLRLDGFVGVIQTPCGTTVEILPKHTEGTGERDKEASRALLRKLIQSMFDMKAREVGVASLETFNAPLTEWVMARFLDELDHIVQRGLRFNYQRVEEEQPYLRGQLNVMAQLRQPPGREHRFQIRHDVFTPDRAENRLLRSTLNLVCKQTTSTDNWRLAHELSVRLAELPDSRDIQADFRAWGTDRLMAHYQSVRPWCEIILLKAMPLALQGQTKGLSLLFPMDRLFEQHVAACLRRRLDNTYRIRTPAASQYLCQQGGKDIFRLEPDIFVEHGPTNKWVLDAKWKLLDETNHKEKFDLSQADFYQLYAYGQKYMGGVGNMALIYPMSAKFSRPLAPFDFSNQLRLHVLPFDLTSERIIGLGAMQLPALIPAVASNQLNRAHAA</sequence>
<organism evidence="1 2">
    <name type="scientific">Aquabacterium commune</name>
    <dbReference type="NCBI Taxonomy" id="70586"/>
    <lineage>
        <taxon>Bacteria</taxon>
        <taxon>Pseudomonadati</taxon>
        <taxon>Pseudomonadota</taxon>
        <taxon>Betaproteobacteria</taxon>
        <taxon>Burkholderiales</taxon>
        <taxon>Aquabacterium</taxon>
    </lineage>
</organism>
<dbReference type="RefSeq" id="WP_133608257.1">
    <property type="nucleotide sequence ID" value="NZ_SNXW01000004.1"/>
</dbReference>
<keyword evidence="2" id="KW-1185">Reference proteome</keyword>
<dbReference type="AlphaFoldDB" id="A0A4R6RD55"/>
<dbReference type="PANTHER" id="PTHR38733:SF1">
    <property type="entry name" value="TYPE IV METHYL-DIRECTED RESTRICTION ENZYME ECOKMCRBC"/>
    <property type="match status" value="1"/>
</dbReference>
<dbReference type="InterPro" id="IPR019292">
    <property type="entry name" value="McrC"/>
</dbReference>
<reference evidence="1 2" key="1">
    <citation type="submission" date="2019-03" db="EMBL/GenBank/DDBJ databases">
        <title>Genomic Encyclopedia of Type Strains, Phase IV (KMG-IV): sequencing the most valuable type-strain genomes for metagenomic binning, comparative biology and taxonomic classification.</title>
        <authorList>
            <person name="Goeker M."/>
        </authorList>
    </citation>
    <scope>NUCLEOTIDE SEQUENCE [LARGE SCALE GENOMIC DNA]</scope>
    <source>
        <strain evidence="1 2">DSM 11901</strain>
    </source>
</reference>
<name>A0A4R6RD55_9BURK</name>